<evidence type="ECO:0000256" key="1">
    <source>
        <dbReference type="SAM" id="MobiDB-lite"/>
    </source>
</evidence>
<keyword evidence="2" id="KW-0812">Transmembrane</keyword>
<feature type="region of interest" description="Disordered" evidence="1">
    <location>
        <begin position="56"/>
        <end position="80"/>
    </location>
</feature>
<dbReference type="Proteomes" id="UP000263642">
    <property type="component" value="Unassembled WGS sequence"/>
</dbReference>
<protein>
    <submittedName>
        <fullName evidence="3">Uncharacterized protein</fullName>
    </submittedName>
</protein>
<organism evidence="3 4">
    <name type="scientific">Gimesia maris</name>
    <dbReference type="NCBI Taxonomy" id="122"/>
    <lineage>
        <taxon>Bacteria</taxon>
        <taxon>Pseudomonadati</taxon>
        <taxon>Planctomycetota</taxon>
        <taxon>Planctomycetia</taxon>
        <taxon>Planctomycetales</taxon>
        <taxon>Planctomycetaceae</taxon>
        <taxon>Gimesia</taxon>
    </lineage>
</organism>
<feature type="compositionally biased region" description="Basic and acidic residues" evidence="1">
    <location>
        <begin position="64"/>
        <end position="80"/>
    </location>
</feature>
<evidence type="ECO:0000313" key="3">
    <source>
        <dbReference type="EMBL" id="HCO21699.1"/>
    </source>
</evidence>
<accession>A0A3D3QYZ0</accession>
<name>A0A3D3QYZ0_9PLAN</name>
<feature type="region of interest" description="Disordered" evidence="1">
    <location>
        <begin position="119"/>
        <end position="151"/>
    </location>
</feature>
<reference evidence="3 4" key="1">
    <citation type="journal article" date="2018" name="Nat. Biotechnol.">
        <title>A standardized bacterial taxonomy based on genome phylogeny substantially revises the tree of life.</title>
        <authorList>
            <person name="Parks D.H."/>
            <person name="Chuvochina M."/>
            <person name="Waite D.W."/>
            <person name="Rinke C."/>
            <person name="Skarshewski A."/>
            <person name="Chaumeil P.A."/>
            <person name="Hugenholtz P."/>
        </authorList>
    </citation>
    <scope>NUCLEOTIDE SEQUENCE [LARGE SCALE GENOMIC DNA]</scope>
    <source>
        <strain evidence="3">UBA9375</strain>
    </source>
</reference>
<dbReference type="AlphaFoldDB" id="A0A3D3QYZ0"/>
<sequence length="151" mass="16619">MVNSMQLNLASISSRWISRLFLFCVFSLTLSLALQPIAAQDQEAGSITVNSADQAGVELPVDPAGKKAETESKEPEKDERPRELGVMILIVWLLAGAGIGILIFTSLFGHSVRTMIRRPYPNQMYPPKKEQTETPVETSAEAETDDEKPES</sequence>
<keyword evidence="2" id="KW-1133">Transmembrane helix</keyword>
<feature type="transmembrane region" description="Helical" evidence="2">
    <location>
        <begin position="84"/>
        <end position="108"/>
    </location>
</feature>
<evidence type="ECO:0000313" key="4">
    <source>
        <dbReference type="Proteomes" id="UP000263642"/>
    </source>
</evidence>
<proteinExistence type="predicted"/>
<gene>
    <name evidence="3" type="ORF">DIT97_00990</name>
</gene>
<feature type="compositionally biased region" description="Acidic residues" evidence="1">
    <location>
        <begin position="140"/>
        <end position="151"/>
    </location>
</feature>
<keyword evidence="2" id="KW-0472">Membrane</keyword>
<evidence type="ECO:0000256" key="2">
    <source>
        <dbReference type="SAM" id="Phobius"/>
    </source>
</evidence>
<dbReference type="EMBL" id="DQAY01000008">
    <property type="protein sequence ID" value="HCO21699.1"/>
    <property type="molecule type" value="Genomic_DNA"/>
</dbReference>
<comment type="caution">
    <text evidence="3">The sequence shown here is derived from an EMBL/GenBank/DDBJ whole genome shotgun (WGS) entry which is preliminary data.</text>
</comment>